<sequence>MTLGRVETRVLRLNDWGMQDFALIGV</sequence>
<accession>A0A2P2IV84</accession>
<evidence type="ECO:0000313" key="1">
    <source>
        <dbReference type="EMBL" id="MBW85139.1"/>
    </source>
</evidence>
<reference evidence="1" key="1">
    <citation type="submission" date="2018-02" db="EMBL/GenBank/DDBJ databases">
        <title>Rhizophora mucronata_Transcriptome.</title>
        <authorList>
            <person name="Meera S.P."/>
            <person name="Sreeshan A."/>
            <person name="Augustine A."/>
        </authorList>
    </citation>
    <scope>NUCLEOTIDE SEQUENCE</scope>
    <source>
        <tissue evidence="1">Leaf</tissue>
    </source>
</reference>
<name>A0A2P2IV84_RHIMU</name>
<dbReference type="EMBL" id="GGEC01004656">
    <property type="protein sequence ID" value="MBW85139.1"/>
    <property type="molecule type" value="Transcribed_RNA"/>
</dbReference>
<proteinExistence type="predicted"/>
<protein>
    <submittedName>
        <fullName evidence="1">Uncharacterized protein</fullName>
    </submittedName>
</protein>
<organism evidence="1">
    <name type="scientific">Rhizophora mucronata</name>
    <name type="common">Asiatic mangrove</name>
    <dbReference type="NCBI Taxonomy" id="61149"/>
    <lineage>
        <taxon>Eukaryota</taxon>
        <taxon>Viridiplantae</taxon>
        <taxon>Streptophyta</taxon>
        <taxon>Embryophyta</taxon>
        <taxon>Tracheophyta</taxon>
        <taxon>Spermatophyta</taxon>
        <taxon>Magnoliopsida</taxon>
        <taxon>eudicotyledons</taxon>
        <taxon>Gunneridae</taxon>
        <taxon>Pentapetalae</taxon>
        <taxon>rosids</taxon>
        <taxon>fabids</taxon>
        <taxon>Malpighiales</taxon>
        <taxon>Rhizophoraceae</taxon>
        <taxon>Rhizophora</taxon>
    </lineage>
</organism>
<dbReference type="AlphaFoldDB" id="A0A2P2IV84"/>